<dbReference type="PANTHER" id="PTHR43167:SF1">
    <property type="entry name" value="PUTATIVE (AFU_ORTHOLOGUE AFUA_6G01830)-RELATED"/>
    <property type="match status" value="1"/>
</dbReference>
<dbReference type="GO" id="GO:0032259">
    <property type="term" value="P:methylation"/>
    <property type="evidence" value="ECO:0007669"/>
    <property type="project" value="UniProtKB-KW"/>
</dbReference>
<evidence type="ECO:0000256" key="1">
    <source>
        <dbReference type="ARBA" id="ARBA00022603"/>
    </source>
</evidence>
<keyword evidence="2" id="KW-0808">Transferase</keyword>
<reference evidence="4 5" key="1">
    <citation type="submission" date="2021-03" db="EMBL/GenBank/DDBJ databases">
        <title>Genomic Encyclopedia of Type Strains, Phase IV (KMG-IV): sequencing the most valuable type-strain genomes for metagenomic binning, comparative biology and taxonomic classification.</title>
        <authorList>
            <person name="Goeker M."/>
        </authorList>
    </citation>
    <scope>NUCLEOTIDE SEQUENCE [LARGE SCALE GENOMIC DNA]</scope>
    <source>
        <strain evidence="4 5">DSM 12287</strain>
    </source>
</reference>
<name>A0A8J7R9L2_9EURY</name>
<accession>A0A8J7R9L2</accession>
<dbReference type="PANTHER" id="PTHR43167">
    <property type="entry name" value="PUTATIVE (AFU_ORTHOLOGUE AFUA_6G01830)-RELATED"/>
    <property type="match status" value="1"/>
</dbReference>
<dbReference type="Gene3D" id="3.40.50.150">
    <property type="entry name" value="Vaccinia Virus protein VP39"/>
    <property type="match status" value="1"/>
</dbReference>
<dbReference type="Pfam" id="PF01596">
    <property type="entry name" value="Methyltransf_3"/>
    <property type="match status" value="1"/>
</dbReference>
<keyword evidence="3" id="KW-0949">S-adenosyl-L-methionine</keyword>
<organism evidence="4 5">
    <name type="scientific">Halorubrum trapanicum</name>
    <dbReference type="NCBI Taxonomy" id="29284"/>
    <lineage>
        <taxon>Archaea</taxon>
        <taxon>Methanobacteriati</taxon>
        <taxon>Methanobacteriota</taxon>
        <taxon>Stenosarchaea group</taxon>
        <taxon>Halobacteria</taxon>
        <taxon>Halobacteriales</taxon>
        <taxon>Haloferacaceae</taxon>
        <taxon>Halorubrum</taxon>
    </lineage>
</organism>
<dbReference type="EMBL" id="JAGGKE010000012">
    <property type="protein sequence ID" value="MBP1902834.1"/>
    <property type="molecule type" value="Genomic_DNA"/>
</dbReference>
<dbReference type="InterPro" id="IPR029063">
    <property type="entry name" value="SAM-dependent_MTases_sf"/>
</dbReference>
<evidence type="ECO:0000256" key="2">
    <source>
        <dbReference type="ARBA" id="ARBA00022679"/>
    </source>
</evidence>
<dbReference type="Proteomes" id="UP000770586">
    <property type="component" value="Unassembled WGS sequence"/>
</dbReference>
<dbReference type="CDD" id="cd02440">
    <property type="entry name" value="AdoMet_MTases"/>
    <property type="match status" value="1"/>
</dbReference>
<evidence type="ECO:0000256" key="3">
    <source>
        <dbReference type="ARBA" id="ARBA00022691"/>
    </source>
</evidence>
<dbReference type="RefSeq" id="WP_210113684.1">
    <property type="nucleotide sequence ID" value="NZ_BAAADX010000009.1"/>
</dbReference>
<dbReference type="PROSITE" id="PS51682">
    <property type="entry name" value="SAM_OMT_I"/>
    <property type="match status" value="1"/>
</dbReference>
<gene>
    <name evidence="4" type="ORF">J2744_002536</name>
</gene>
<sequence length="219" mass="23906">MDLVTDDNLSVISGVTDVSSPVLEEMTEYAHEEEFPIVGPQSGQFLRTIAAATGARHVFEFGSGFGYSAAWYANVLPDSSEIVLTDYDNENLARAKEFFERIEFAGDVHYEDGDAMESFTRHDGPWDLVLIDHAKSQYADALSIARSELSENAVIVADNILRGPASQDDIRAALQGAAVDFNESTTGIIEYIRTVRDDDAFETSIVPIGSGLAISAYRP</sequence>
<dbReference type="AlphaFoldDB" id="A0A8J7R9L2"/>
<dbReference type="OrthoDB" id="21414at2157"/>
<proteinExistence type="predicted"/>
<evidence type="ECO:0000313" key="5">
    <source>
        <dbReference type="Proteomes" id="UP000770586"/>
    </source>
</evidence>
<comment type="caution">
    <text evidence="4">The sequence shown here is derived from an EMBL/GenBank/DDBJ whole genome shotgun (WGS) entry which is preliminary data.</text>
</comment>
<keyword evidence="1" id="KW-0489">Methyltransferase</keyword>
<protein>
    <submittedName>
        <fullName evidence="4">Putative O-methyltransferase YrrM</fullName>
    </submittedName>
</protein>
<dbReference type="SUPFAM" id="SSF53335">
    <property type="entry name" value="S-adenosyl-L-methionine-dependent methyltransferases"/>
    <property type="match status" value="1"/>
</dbReference>
<dbReference type="GO" id="GO:0008171">
    <property type="term" value="F:O-methyltransferase activity"/>
    <property type="evidence" value="ECO:0007669"/>
    <property type="project" value="InterPro"/>
</dbReference>
<evidence type="ECO:0000313" key="4">
    <source>
        <dbReference type="EMBL" id="MBP1902834.1"/>
    </source>
</evidence>
<dbReference type="InterPro" id="IPR002935">
    <property type="entry name" value="SAM_O-MeTrfase"/>
</dbReference>
<keyword evidence="5" id="KW-1185">Reference proteome</keyword>